<dbReference type="GO" id="GO:0016020">
    <property type="term" value="C:membrane"/>
    <property type="evidence" value="ECO:0007669"/>
    <property type="project" value="UniProtKB-SubCell"/>
</dbReference>
<feature type="transmembrane region" description="Helical" evidence="6">
    <location>
        <begin position="24"/>
        <end position="45"/>
    </location>
</feature>
<dbReference type="GO" id="GO:0005783">
    <property type="term" value="C:endoplasmic reticulum"/>
    <property type="evidence" value="ECO:0007669"/>
    <property type="project" value="TreeGrafter"/>
</dbReference>
<evidence type="ECO:0000259" key="7">
    <source>
        <dbReference type="PROSITE" id="PS50922"/>
    </source>
</evidence>
<dbReference type="AlphaFoldDB" id="A0A1Y5I297"/>
<dbReference type="InterPro" id="IPR050846">
    <property type="entry name" value="TLCD"/>
</dbReference>
<gene>
    <name evidence="8" type="ORF">BE221DRAFT_62336</name>
</gene>
<proteinExistence type="predicted"/>
<feature type="transmembrane region" description="Helical" evidence="6">
    <location>
        <begin position="192"/>
        <end position="217"/>
    </location>
</feature>
<evidence type="ECO:0000256" key="4">
    <source>
        <dbReference type="ARBA" id="ARBA00023136"/>
    </source>
</evidence>
<sequence>MARSPLARAPVNVALEFNATTEQIACVVAGCLGALFLQHASLFYLKRYHRQFIDGLDAKSRADVGIRCASSVWGMMCGVWAATLLPRALETSTDTLTRMYAQPPLVGAERVMALATGFFAWDTVVSKMYYEAQYFWHGLVSFVVFGLPMFMPRGFLHLYACNFLMWETTIPCLSARYILIKAGMGSTTMFKAVELVGFAFWIIIRFVIGLPMMYLYFKDASAMFAAKRASPTWVYVWYVTASVVLQVMNFIWLAAILRAVFGKGKKKRDEGAMKEE</sequence>
<dbReference type="EMBL" id="KZ155838">
    <property type="protein sequence ID" value="OUS42857.1"/>
    <property type="molecule type" value="Genomic_DNA"/>
</dbReference>
<dbReference type="InterPro" id="IPR006634">
    <property type="entry name" value="TLC-dom"/>
</dbReference>
<evidence type="ECO:0000256" key="2">
    <source>
        <dbReference type="ARBA" id="ARBA00022692"/>
    </source>
</evidence>
<evidence type="ECO:0000313" key="8">
    <source>
        <dbReference type="EMBL" id="OUS42857.1"/>
    </source>
</evidence>
<evidence type="ECO:0000256" key="6">
    <source>
        <dbReference type="SAM" id="Phobius"/>
    </source>
</evidence>
<keyword evidence="2 5" id="KW-0812">Transmembrane</keyword>
<feature type="transmembrane region" description="Helical" evidence="6">
    <location>
        <begin position="105"/>
        <end position="122"/>
    </location>
</feature>
<evidence type="ECO:0000256" key="1">
    <source>
        <dbReference type="ARBA" id="ARBA00004141"/>
    </source>
</evidence>
<dbReference type="SMART" id="SM00724">
    <property type="entry name" value="TLC"/>
    <property type="match status" value="1"/>
</dbReference>
<dbReference type="PROSITE" id="PS50922">
    <property type="entry name" value="TLC"/>
    <property type="match status" value="1"/>
</dbReference>
<dbReference type="eggNOG" id="KOG4561">
    <property type="taxonomic scope" value="Eukaryota"/>
</dbReference>
<dbReference type="PANTHER" id="PTHR13439:SF0">
    <property type="entry name" value="TOPOISOMERASE I DAMAGE AFFECTED PROTEIN 4"/>
    <property type="match status" value="1"/>
</dbReference>
<keyword evidence="4 5" id="KW-0472">Membrane</keyword>
<feature type="domain" description="TLC" evidence="7">
    <location>
        <begin position="59"/>
        <end position="265"/>
    </location>
</feature>
<protein>
    <submittedName>
        <fullName evidence="8">TLC domain-domain-containing protein</fullName>
    </submittedName>
</protein>
<dbReference type="Pfam" id="PF03798">
    <property type="entry name" value="TRAM_LAG1_CLN8"/>
    <property type="match status" value="1"/>
</dbReference>
<evidence type="ECO:0000256" key="5">
    <source>
        <dbReference type="PROSITE-ProRule" id="PRU00205"/>
    </source>
</evidence>
<feature type="transmembrane region" description="Helical" evidence="6">
    <location>
        <begin position="66"/>
        <end position="85"/>
    </location>
</feature>
<feature type="transmembrane region" description="Helical" evidence="6">
    <location>
        <begin position="237"/>
        <end position="261"/>
    </location>
</feature>
<organism evidence="8">
    <name type="scientific">Ostreococcus tauri</name>
    <name type="common">Marine green alga</name>
    <dbReference type="NCBI Taxonomy" id="70448"/>
    <lineage>
        <taxon>Eukaryota</taxon>
        <taxon>Viridiplantae</taxon>
        <taxon>Chlorophyta</taxon>
        <taxon>Mamiellophyceae</taxon>
        <taxon>Mamiellales</taxon>
        <taxon>Bathycoccaceae</taxon>
        <taxon>Ostreococcus</taxon>
    </lineage>
</organism>
<dbReference type="GO" id="GO:0055088">
    <property type="term" value="P:lipid homeostasis"/>
    <property type="evidence" value="ECO:0007669"/>
    <property type="project" value="TreeGrafter"/>
</dbReference>
<keyword evidence="3 6" id="KW-1133">Transmembrane helix</keyword>
<dbReference type="PANTHER" id="PTHR13439">
    <property type="entry name" value="CT120 PROTEIN"/>
    <property type="match status" value="1"/>
</dbReference>
<reference evidence="8" key="1">
    <citation type="submission" date="2017-04" db="EMBL/GenBank/DDBJ databases">
        <title>Population genomics of picophytoplankton unveils novel chromosome hypervariability.</title>
        <authorList>
            <consortium name="DOE Joint Genome Institute"/>
            <person name="Blanc-Mathieu R."/>
            <person name="Krasovec M."/>
            <person name="Hebrard M."/>
            <person name="Yau S."/>
            <person name="Desgranges E."/>
            <person name="Martin J."/>
            <person name="Schackwitz W."/>
            <person name="Kuo A."/>
            <person name="Salin G."/>
            <person name="Donnadieu C."/>
            <person name="Desdevises Y."/>
            <person name="Sanchez-Ferandin S."/>
            <person name="Moreau H."/>
            <person name="Rivals E."/>
            <person name="Grigoriev I.V."/>
            <person name="Grimsley N."/>
            <person name="Eyre-Walker A."/>
            <person name="Piganeau G."/>
        </authorList>
    </citation>
    <scope>NUCLEOTIDE SEQUENCE [LARGE SCALE GENOMIC DNA]</scope>
    <source>
        <strain evidence="8">RCC 1115</strain>
    </source>
</reference>
<name>A0A1Y5I297_OSTTA</name>
<dbReference type="Proteomes" id="UP000195557">
    <property type="component" value="Unassembled WGS sequence"/>
</dbReference>
<comment type="subcellular location">
    <subcellularLocation>
        <location evidence="1">Membrane</location>
        <topology evidence="1">Multi-pass membrane protein</topology>
    </subcellularLocation>
</comment>
<feature type="transmembrane region" description="Helical" evidence="6">
    <location>
        <begin position="134"/>
        <end position="151"/>
    </location>
</feature>
<evidence type="ECO:0000256" key="3">
    <source>
        <dbReference type="ARBA" id="ARBA00022989"/>
    </source>
</evidence>
<feature type="transmembrane region" description="Helical" evidence="6">
    <location>
        <begin position="157"/>
        <end position="180"/>
    </location>
</feature>
<accession>A0A1Y5I297</accession>